<organism evidence="2">
    <name type="scientific">uncultured Acidimicrobiales bacterium</name>
    <dbReference type="NCBI Taxonomy" id="310071"/>
    <lineage>
        <taxon>Bacteria</taxon>
        <taxon>Bacillati</taxon>
        <taxon>Actinomycetota</taxon>
        <taxon>Acidimicrobiia</taxon>
        <taxon>Acidimicrobiales</taxon>
        <taxon>environmental samples</taxon>
    </lineage>
</organism>
<feature type="region of interest" description="Disordered" evidence="1">
    <location>
        <begin position="308"/>
        <end position="356"/>
    </location>
</feature>
<feature type="compositionally biased region" description="Gly residues" evidence="1">
    <location>
        <begin position="1"/>
        <end position="10"/>
    </location>
</feature>
<reference evidence="2" key="1">
    <citation type="submission" date="2020-02" db="EMBL/GenBank/DDBJ databases">
        <authorList>
            <person name="Meier V. D."/>
        </authorList>
    </citation>
    <scope>NUCLEOTIDE SEQUENCE</scope>
    <source>
        <strain evidence="2">AVDCRST_MAG10</strain>
    </source>
</reference>
<gene>
    <name evidence="2" type="ORF">AVDCRST_MAG10-2745</name>
</gene>
<evidence type="ECO:0000256" key="1">
    <source>
        <dbReference type="SAM" id="MobiDB-lite"/>
    </source>
</evidence>
<proteinExistence type="predicted"/>
<accession>A0A6J4IWG7</accession>
<feature type="compositionally biased region" description="Basic and acidic residues" evidence="1">
    <location>
        <begin position="316"/>
        <end position="331"/>
    </location>
</feature>
<dbReference type="AlphaFoldDB" id="A0A6J4IWG7"/>
<dbReference type="EMBL" id="CADCTB010000170">
    <property type="protein sequence ID" value="CAA9260924.1"/>
    <property type="molecule type" value="Genomic_DNA"/>
</dbReference>
<feature type="non-terminal residue" evidence="2">
    <location>
        <position position="356"/>
    </location>
</feature>
<name>A0A6J4IWG7_9ACTN</name>
<sequence length="356" mass="37526">GCDGVAVGGDSGDRHDRMLRRPVLSTCGGARPPGGHDRLRTGSRSGGGGDAGPRSPRARDGGGGHGLERARRGPAGRRAVAHQPGRSPAMGDHHDPRRQAVAGGPAGHPGPVRRAGGRPRDRRLLGPRGGHRAAVVPGPRRVSGLDADGPAPGRRGAGDRHVGGGRHAVCPAPGRRADPRAARCQLQHPPAGAERRRHPRDRGPADGRSWPAGRGRRRRPALGSSTHHSGGPGGGGPPVLGPPVPVGRHVVRRIRLLRFHPCRLRRPGDRPAARRRRPGRTRDTCRPGWSPARRPALLLHLRGAELHHPRVHVRRQRDDDPGAGHRQDGGDGARGLACVRPPVLGGPPLPSQRVPI</sequence>
<feature type="compositionally biased region" description="Basic and acidic residues" evidence="1">
    <location>
        <begin position="57"/>
        <end position="71"/>
    </location>
</feature>
<evidence type="ECO:0000313" key="2">
    <source>
        <dbReference type="EMBL" id="CAA9260924.1"/>
    </source>
</evidence>
<protein>
    <submittedName>
        <fullName evidence="2">NLP/P60</fullName>
    </submittedName>
</protein>
<feature type="non-terminal residue" evidence="2">
    <location>
        <position position="1"/>
    </location>
</feature>
<feature type="region of interest" description="Disordered" evidence="1">
    <location>
        <begin position="1"/>
        <end position="245"/>
    </location>
</feature>
<feature type="region of interest" description="Disordered" evidence="1">
    <location>
        <begin position="264"/>
        <end position="290"/>
    </location>
</feature>